<dbReference type="EMBL" id="CAXLJM020000017">
    <property type="protein sequence ID" value="CAL8083875.1"/>
    <property type="molecule type" value="Genomic_DNA"/>
</dbReference>
<reference evidence="2 3" key="1">
    <citation type="submission" date="2024-08" db="EMBL/GenBank/DDBJ databases">
        <authorList>
            <person name="Cucini C."/>
            <person name="Frati F."/>
        </authorList>
    </citation>
    <scope>NUCLEOTIDE SEQUENCE [LARGE SCALE GENOMIC DNA]</scope>
</reference>
<protein>
    <submittedName>
        <fullName evidence="2">Uncharacterized protein</fullName>
    </submittedName>
</protein>
<keyword evidence="1" id="KW-1133">Transmembrane helix</keyword>
<proteinExistence type="predicted"/>
<gene>
    <name evidence="2" type="ORF">ODALV1_LOCUS5624</name>
</gene>
<dbReference type="Proteomes" id="UP001642540">
    <property type="component" value="Unassembled WGS sequence"/>
</dbReference>
<evidence type="ECO:0000313" key="3">
    <source>
        <dbReference type="Proteomes" id="UP001642540"/>
    </source>
</evidence>
<comment type="caution">
    <text evidence="2">The sequence shown here is derived from an EMBL/GenBank/DDBJ whole genome shotgun (WGS) entry which is preliminary data.</text>
</comment>
<organism evidence="2 3">
    <name type="scientific">Orchesella dallaii</name>
    <dbReference type="NCBI Taxonomy" id="48710"/>
    <lineage>
        <taxon>Eukaryota</taxon>
        <taxon>Metazoa</taxon>
        <taxon>Ecdysozoa</taxon>
        <taxon>Arthropoda</taxon>
        <taxon>Hexapoda</taxon>
        <taxon>Collembola</taxon>
        <taxon>Entomobryomorpha</taxon>
        <taxon>Entomobryoidea</taxon>
        <taxon>Orchesellidae</taxon>
        <taxon>Orchesellinae</taxon>
        <taxon>Orchesella</taxon>
    </lineage>
</organism>
<sequence length="185" mass="20773">MKWRYVLCPCIPNCNSERVVKALAVIGAVFAGVYVGFWTTILVRDFRQSIPKNTLKFIFQELLIISFIIIFLLEVGLGFLLYNEARNRSQRTCKAWLALTGFIVVFAIVISVASLAGVGFKLDVIILICPWVAFKIYEWLTVLSYLEGLKGNEGGDVGVVFTNSESRLTETGQTHHHYIPSPIPQ</sequence>
<feature type="transmembrane region" description="Helical" evidence="1">
    <location>
        <begin position="20"/>
        <end position="42"/>
    </location>
</feature>
<accession>A0ABP1PZY1</accession>
<feature type="transmembrane region" description="Helical" evidence="1">
    <location>
        <begin position="95"/>
        <end position="118"/>
    </location>
</feature>
<evidence type="ECO:0000256" key="1">
    <source>
        <dbReference type="SAM" id="Phobius"/>
    </source>
</evidence>
<name>A0ABP1PZY1_9HEXA</name>
<keyword evidence="1" id="KW-0812">Transmembrane</keyword>
<keyword evidence="3" id="KW-1185">Reference proteome</keyword>
<evidence type="ECO:0000313" key="2">
    <source>
        <dbReference type="EMBL" id="CAL8083875.1"/>
    </source>
</evidence>
<keyword evidence="1" id="KW-0472">Membrane</keyword>
<feature type="transmembrane region" description="Helical" evidence="1">
    <location>
        <begin position="62"/>
        <end position="83"/>
    </location>
</feature>